<dbReference type="Gene3D" id="3.90.550.10">
    <property type="entry name" value="Spore Coat Polysaccharide Biosynthesis Protein SpsA, Chain A"/>
    <property type="match status" value="1"/>
</dbReference>
<dbReference type="GO" id="GO:0016757">
    <property type="term" value="F:glycosyltransferase activity"/>
    <property type="evidence" value="ECO:0007669"/>
    <property type="project" value="UniProtKB-KW"/>
</dbReference>
<dbReference type="PANTHER" id="PTHR43630:SF1">
    <property type="entry name" value="POLY-BETA-1,6-N-ACETYL-D-GLUCOSAMINE SYNTHASE"/>
    <property type="match status" value="1"/>
</dbReference>
<dbReference type="AlphaFoldDB" id="A0A1M6GAX4"/>
<feature type="transmembrane region" description="Helical" evidence="4">
    <location>
        <begin position="341"/>
        <end position="365"/>
    </location>
</feature>
<evidence type="ECO:0000256" key="4">
    <source>
        <dbReference type="SAM" id="Phobius"/>
    </source>
</evidence>
<evidence type="ECO:0000313" key="6">
    <source>
        <dbReference type="Proteomes" id="UP000184310"/>
    </source>
</evidence>
<evidence type="ECO:0000256" key="2">
    <source>
        <dbReference type="ARBA" id="ARBA00022676"/>
    </source>
</evidence>
<reference evidence="5 6" key="1">
    <citation type="submission" date="2016-11" db="EMBL/GenBank/DDBJ databases">
        <authorList>
            <person name="Jaros S."/>
            <person name="Januszkiewicz K."/>
            <person name="Wedrychowicz H."/>
        </authorList>
    </citation>
    <scope>NUCLEOTIDE SEQUENCE [LARGE SCALE GENOMIC DNA]</scope>
    <source>
        <strain evidence="5 6">DSM 21758</strain>
    </source>
</reference>
<accession>A0A1M6GAX4</accession>
<dbReference type="SUPFAM" id="SSF53448">
    <property type="entry name" value="Nucleotide-diphospho-sugar transferases"/>
    <property type="match status" value="1"/>
</dbReference>
<evidence type="ECO:0000256" key="3">
    <source>
        <dbReference type="ARBA" id="ARBA00022679"/>
    </source>
</evidence>
<dbReference type="Proteomes" id="UP000184310">
    <property type="component" value="Unassembled WGS sequence"/>
</dbReference>
<sequence length="421" mass="49002">MQYKFVDYVFLFCIMSIWILLLYNGLLTYFGYKYSVELSKYPLEVIKNMNRFPKISILIPAHNEELVIGKTVLSILKLDYPKDKMEVIVINDNSSDGTGRILKEIQDNNKDRDIKVITTNKENGGKGKSNALNLGYNLSKGEFIVIYDADNTPEPISLRILAYTIDNNKDYGAVIGKFRTRNKRKNILTKFINIEGLSFQWMAQGGRWKIFNLCTIPGTNFILRRSIIEQIGGWDTEAIAEDTEISIRIYQLGSKICFMPLAVTWEQEPETMKIWFKQRTRWVKGNVYVLWKYLKKPKEIIGKKIAVDIYYYFGVYFLFLISLIASDIIFILGLFTSIKVSVSGVFVIIWLLSYVMFVLQVNIALSIEKGEANRENFFLVLLSYFTYCQMWFLVTIKGVYAYIQDKVLGKKATWYKTERFE</sequence>
<comment type="similarity">
    <text evidence="1">Belongs to the glycosyltransferase 2 family.</text>
</comment>
<dbReference type="OrthoDB" id="9768769at2"/>
<dbReference type="PANTHER" id="PTHR43630">
    <property type="entry name" value="POLY-BETA-1,6-N-ACETYL-D-GLUCOSAMINE SYNTHASE"/>
    <property type="match status" value="1"/>
</dbReference>
<evidence type="ECO:0000313" key="5">
    <source>
        <dbReference type="EMBL" id="SHJ07118.1"/>
    </source>
</evidence>
<evidence type="ECO:0000256" key="1">
    <source>
        <dbReference type="ARBA" id="ARBA00006739"/>
    </source>
</evidence>
<keyword evidence="3 5" id="KW-0808">Transferase</keyword>
<name>A0A1M6GAX4_9CLOT</name>
<dbReference type="Pfam" id="PF13641">
    <property type="entry name" value="Glyco_tranf_2_3"/>
    <property type="match status" value="1"/>
</dbReference>
<proteinExistence type="inferred from homology"/>
<keyword evidence="2" id="KW-0328">Glycosyltransferase</keyword>
<gene>
    <name evidence="5" type="ORF">SAMN02745163_01234</name>
</gene>
<feature type="transmembrane region" description="Helical" evidence="4">
    <location>
        <begin position="6"/>
        <end position="32"/>
    </location>
</feature>
<keyword evidence="4" id="KW-0812">Transmembrane</keyword>
<organism evidence="5 6">
    <name type="scientific">Clostridium cavendishii DSM 21758</name>
    <dbReference type="NCBI Taxonomy" id="1121302"/>
    <lineage>
        <taxon>Bacteria</taxon>
        <taxon>Bacillati</taxon>
        <taxon>Bacillota</taxon>
        <taxon>Clostridia</taxon>
        <taxon>Eubacteriales</taxon>
        <taxon>Clostridiaceae</taxon>
        <taxon>Clostridium</taxon>
    </lineage>
</organism>
<dbReference type="EMBL" id="FQZB01000006">
    <property type="protein sequence ID" value="SHJ07118.1"/>
    <property type="molecule type" value="Genomic_DNA"/>
</dbReference>
<dbReference type="STRING" id="1121302.SAMN02745163_01234"/>
<protein>
    <submittedName>
        <fullName evidence="5">Glycosyltransferase, catalytic subunit of cellulose synthase and poly-beta-1,6-N-acetylglucosamine synthase</fullName>
    </submittedName>
</protein>
<keyword evidence="4" id="KW-0472">Membrane</keyword>
<dbReference type="RefSeq" id="WP_072985808.1">
    <property type="nucleotide sequence ID" value="NZ_FQZB01000006.1"/>
</dbReference>
<feature type="transmembrane region" description="Helical" evidence="4">
    <location>
        <begin position="377"/>
        <end position="403"/>
    </location>
</feature>
<dbReference type="CDD" id="cd06423">
    <property type="entry name" value="CESA_like"/>
    <property type="match status" value="1"/>
</dbReference>
<keyword evidence="4" id="KW-1133">Transmembrane helix</keyword>
<feature type="transmembrane region" description="Helical" evidence="4">
    <location>
        <begin position="309"/>
        <end position="335"/>
    </location>
</feature>
<keyword evidence="6" id="KW-1185">Reference proteome</keyword>
<dbReference type="InterPro" id="IPR029044">
    <property type="entry name" value="Nucleotide-diphossugar_trans"/>
</dbReference>